<organism evidence="2">
    <name type="scientific">Clostridioides difficile</name>
    <name type="common">Peptoclostridium difficile</name>
    <dbReference type="NCBI Taxonomy" id="1496"/>
    <lineage>
        <taxon>Bacteria</taxon>
        <taxon>Bacillati</taxon>
        <taxon>Bacillota</taxon>
        <taxon>Clostridia</taxon>
        <taxon>Peptostreptococcales</taxon>
        <taxon>Peptostreptococcaceae</taxon>
        <taxon>Clostridioides</taxon>
    </lineage>
</organism>
<keyword evidence="1" id="KW-1133">Transmembrane helix</keyword>
<geneLocation type="plasmid" evidence="2">
    <name>LIBA6289</name>
</geneLocation>
<protein>
    <submittedName>
        <fullName evidence="2">Uncharacterized protein</fullName>
    </submittedName>
</protein>
<accession>A0A2R4NC72</accession>
<keyword evidence="1" id="KW-0472">Membrane</keyword>
<keyword evidence="1" id="KW-0812">Transmembrane</keyword>
<proteinExistence type="predicted"/>
<reference evidence="2" key="1">
    <citation type="journal article" date="2018" name="Genome Biol. Evol.">
        <title>Two Groups of Cocirculating, Epidemic Clostridiodes difficile Strains Microdiversify through Different Mechanisms.</title>
        <authorList>
            <person name="Murillo T."/>
            <person name="Ramirez-Vargas G."/>
            <person name="Riedel T."/>
            <person name="Overmann J."/>
            <person name="Andersen J.M."/>
            <person name="Guzman-Verri C."/>
            <person name="Chaves-Olarte E."/>
            <person name="Rodriguez C."/>
        </authorList>
    </citation>
    <scope>NUCLEOTIDE SEQUENCE</scope>
    <source>
        <strain evidence="2">LIBA-6289</strain>
        <plasmid evidence="2">LIBA6289</plasmid>
    </source>
</reference>
<gene>
    <name evidence="2" type="ORF">plasmid_LIBA6289_00044</name>
</gene>
<feature type="transmembrane region" description="Helical" evidence="1">
    <location>
        <begin position="6"/>
        <end position="24"/>
    </location>
</feature>
<keyword evidence="2" id="KW-0614">Plasmid</keyword>
<name>A0A2R4NC72_CLODI</name>
<evidence type="ECO:0000313" key="2">
    <source>
        <dbReference type="EMBL" id="AVX33729.1"/>
    </source>
</evidence>
<evidence type="ECO:0000256" key="1">
    <source>
        <dbReference type="SAM" id="Phobius"/>
    </source>
</evidence>
<feature type="transmembrane region" description="Helical" evidence="1">
    <location>
        <begin position="51"/>
        <end position="73"/>
    </location>
</feature>
<dbReference type="AlphaFoldDB" id="A0A2R4NC72"/>
<sequence length="127" mass="14640">MYFILYIFLYIFSICIYSVGMYSINSKVKSNKENYELLEQGKKGSRYIKKLIQAGAMPIVNFCIGVMLIRASVKMNDSEIKKCLEDANKINDVKVYDNQIKGVYYIEYNIKDNKGLKSKGIVKAHVK</sequence>
<dbReference type="EMBL" id="MF547664">
    <property type="protein sequence ID" value="AVX33729.1"/>
    <property type="molecule type" value="Genomic_DNA"/>
</dbReference>